<protein>
    <recommendedName>
        <fullName evidence="5">RING-type E3 ubiquitin transferase</fullName>
        <ecNumber evidence="5">2.3.2.27</ecNumber>
    </recommendedName>
</protein>
<comment type="catalytic activity">
    <reaction evidence="1">
        <text>S-ubiquitinyl-[E2 ubiquitin-conjugating enzyme]-L-cysteine + [acceptor protein]-L-lysine = [E2 ubiquitin-conjugating enzyme]-L-cysteine + N(6)-ubiquitinyl-[acceptor protein]-L-lysine.</text>
        <dbReference type="EC" id="2.3.2.27"/>
    </reaction>
</comment>
<keyword evidence="14 16" id="KW-0472">Membrane</keyword>
<keyword evidence="8 16" id="KW-0812">Transmembrane</keyword>
<dbReference type="GO" id="GO:0016887">
    <property type="term" value="F:ATP hydrolysis activity"/>
    <property type="evidence" value="ECO:0007669"/>
    <property type="project" value="InterPro"/>
</dbReference>
<feature type="domain" description="ABC transporter" evidence="18">
    <location>
        <begin position="1954"/>
        <end position="2200"/>
    </location>
</feature>
<comment type="similarity">
    <text evidence="4">Belongs to the ABC transporter superfamily. ABCG family. PDR (TC 3.A.1.205) subfamily.</text>
</comment>
<proteinExistence type="inferred from homology"/>
<dbReference type="FunFam" id="3.40.50.300:FF:000179">
    <property type="entry name" value="ABC transporter G family member 34"/>
    <property type="match status" value="1"/>
</dbReference>
<comment type="subcellular location">
    <subcellularLocation>
        <location evidence="2">Endomembrane system</location>
        <topology evidence="2">Multi-pass membrane protein</topology>
    </subcellularLocation>
</comment>
<comment type="pathway">
    <text evidence="3">Protein modification; protein ubiquitination.</text>
</comment>
<keyword evidence="17" id="KW-0732">Signal</keyword>
<feature type="transmembrane region" description="Helical" evidence="16">
    <location>
        <begin position="2396"/>
        <end position="2415"/>
    </location>
</feature>
<evidence type="ECO:0000256" key="17">
    <source>
        <dbReference type="SAM" id="SignalP"/>
    </source>
</evidence>
<evidence type="ECO:0000256" key="13">
    <source>
        <dbReference type="ARBA" id="ARBA00022989"/>
    </source>
</evidence>
<evidence type="ECO:0000313" key="20">
    <source>
        <dbReference type="Proteomes" id="UP000626092"/>
    </source>
</evidence>
<feature type="transmembrane region" description="Helical" evidence="16">
    <location>
        <begin position="1768"/>
        <end position="1790"/>
    </location>
</feature>
<organism evidence="19 20">
    <name type="scientific">Rhododendron simsii</name>
    <name type="common">Sims's rhododendron</name>
    <dbReference type="NCBI Taxonomy" id="118357"/>
    <lineage>
        <taxon>Eukaryota</taxon>
        <taxon>Viridiplantae</taxon>
        <taxon>Streptophyta</taxon>
        <taxon>Embryophyta</taxon>
        <taxon>Tracheophyta</taxon>
        <taxon>Spermatophyta</taxon>
        <taxon>Magnoliopsida</taxon>
        <taxon>eudicotyledons</taxon>
        <taxon>Gunneridae</taxon>
        <taxon>Pentapetalae</taxon>
        <taxon>asterids</taxon>
        <taxon>Ericales</taxon>
        <taxon>Ericaceae</taxon>
        <taxon>Ericoideae</taxon>
        <taxon>Rhodoreae</taxon>
        <taxon>Rhododendron</taxon>
    </lineage>
</organism>
<evidence type="ECO:0000256" key="2">
    <source>
        <dbReference type="ARBA" id="ARBA00004127"/>
    </source>
</evidence>
<dbReference type="Pfam" id="PF00005">
    <property type="entry name" value="ABC_tran"/>
    <property type="match status" value="2"/>
</dbReference>
<dbReference type="InterPro" id="IPR034003">
    <property type="entry name" value="ABCG_PDR_2"/>
</dbReference>
<dbReference type="GO" id="GO:2000032">
    <property type="term" value="P:regulation of secondary shoot formation"/>
    <property type="evidence" value="ECO:0007669"/>
    <property type="project" value="UniProtKB-ARBA"/>
</dbReference>
<dbReference type="PANTHER" id="PTHR48040:SF20">
    <property type="entry name" value="PLEIOTROPIC DRUG RESISTANCE PROTEIN 1"/>
    <property type="match status" value="1"/>
</dbReference>
<feature type="transmembrane region" description="Helical" evidence="16">
    <location>
        <begin position="2371"/>
        <end position="2390"/>
    </location>
</feature>
<dbReference type="FunFam" id="3.40.50.300:FF:000059">
    <property type="entry name" value="ABC transporter G family member 40"/>
    <property type="match status" value="1"/>
</dbReference>
<dbReference type="InterPro" id="IPR057425">
    <property type="entry name" value="DUF2921_N"/>
</dbReference>
<evidence type="ECO:0000259" key="18">
    <source>
        <dbReference type="PROSITE" id="PS50893"/>
    </source>
</evidence>
<dbReference type="InterPro" id="IPR021319">
    <property type="entry name" value="DUF2921"/>
</dbReference>
<dbReference type="Proteomes" id="UP000626092">
    <property type="component" value="Unassembled WGS sequence"/>
</dbReference>
<dbReference type="EMBL" id="WJXA01000008">
    <property type="protein sequence ID" value="KAF7135028.1"/>
    <property type="molecule type" value="Genomic_DNA"/>
</dbReference>
<gene>
    <name evidence="19" type="ORF">RHSIM_Rhsim08G0217900</name>
</gene>
<keyword evidence="12" id="KW-0067">ATP-binding</keyword>
<evidence type="ECO:0000256" key="9">
    <source>
        <dbReference type="ARBA" id="ARBA00022737"/>
    </source>
</evidence>
<feature type="transmembrane region" description="Helical" evidence="16">
    <location>
        <begin position="810"/>
        <end position="833"/>
    </location>
</feature>
<keyword evidence="9" id="KW-0677">Repeat</keyword>
<dbReference type="EC" id="2.3.2.27" evidence="5"/>
<dbReference type="Pfam" id="PF25333">
    <property type="entry name" value="DUF2921_N"/>
    <property type="match status" value="3"/>
</dbReference>
<feature type="transmembrane region" description="Helical" evidence="16">
    <location>
        <begin position="860"/>
        <end position="881"/>
    </location>
</feature>
<evidence type="ECO:0000256" key="12">
    <source>
        <dbReference type="ARBA" id="ARBA00022840"/>
    </source>
</evidence>
<accession>A0A834GIK2</accession>
<dbReference type="OrthoDB" id="618601at2759"/>
<evidence type="ECO:0000256" key="14">
    <source>
        <dbReference type="ARBA" id="ARBA00023136"/>
    </source>
</evidence>
<feature type="transmembrane region" description="Helical" evidence="16">
    <location>
        <begin position="1743"/>
        <end position="1762"/>
    </location>
</feature>
<feature type="transmembrane region" description="Helical" evidence="16">
    <location>
        <begin position="2473"/>
        <end position="2496"/>
    </location>
</feature>
<keyword evidence="11" id="KW-0833">Ubl conjugation pathway</keyword>
<dbReference type="GO" id="GO:0061630">
    <property type="term" value="F:ubiquitin protein ligase activity"/>
    <property type="evidence" value="ECO:0007669"/>
    <property type="project" value="UniProtKB-EC"/>
</dbReference>
<evidence type="ECO:0000313" key="19">
    <source>
        <dbReference type="EMBL" id="KAF7135028.1"/>
    </source>
</evidence>
<dbReference type="PROSITE" id="PS50893">
    <property type="entry name" value="ABC_TRANSPORTER_2"/>
    <property type="match status" value="2"/>
</dbReference>
<sequence length="2504" mass="282014">MKNLNRGVLTRNLVGLFMLLCISFTDSYNRDAFSDSREEHSVTYTYDRVDEVNKECAFVLASAPELKPDDNRMYGIKEELSFMNGDWWQEVNEAPLIPFDDKYVTDNTTSVLSQLHLLSFWVTNVDRSHKSKKSVSVSGVLHMGITLEGLFIQRPSEKNLRFDIWPGHSQLSVRFQGIYTESKEKGGERVMCLLGNAVLPSRLPDSADPWEWVKEPGYSNQPPLLQDDQILLVLRYPKTFSLTTRGIRGSMRSLNRKSNLKYFDEVHISSWLGTSSDYKFGSEKIVSEACDPYPYQDSLMKGGIDVYKGLEFCSILDRFNGEAITVAPNWKCSGTDDFCTKLGPFLSNQGINATNGGFKDVKLILQDVRCEKGNLDDDADFSRVSAVFRAVPPFENLFNAAQRTGLNNMTLSLEGVWKSSSGQLCMVGCLGIVDVEGNGCNSRICLYIPLLFSIQQRSIVTGTISSIDKSAKSYFPLSFEKMVRTAELWDQYSSAHPYYSYSKIDSAGVVLEKNEPFNFGTVIKKSLLTYPKLEDTGAFAVSLSLLSEDLTLHVSAFPDPIPSSLPNRTDVQMEIISLGPLFGRFWSPQNGTTSEESPYHTKAEYTENQLLLNVSAQLSISGEPYNNVSLLFLEGLYDQHVGVMYLIGCRDVRASWKVLHESMDLESGLDCLVEAVVSYPPTSARWLVSPTALISISSQRNEDDPLYFRPIKLQTLPVMYRKQREDILSRRGVEGILRVLTLSVAISFILSQLFYLRENVDSVPFISLVMLGVQALGYSLPLITGAEAIFKRLASDSYDTPSYELEKSQWLQVIDYTVKVLVLISFSLTLRLVQKVWKSRIRLLTRAPLEPHRVPSEKRVLLITLIVHLIGYVIVLIIHSVKTSQRPLRTEVVIDSMGNSQTLRQWETELEEYVGLIQDFFLLPQIIGNLIWEIHCKPLRKLYFMGITAVRVLPHLYDCIRSPIANPYFSEEYQFVNPKFDFFSKFGDIAIPVVAILLAVTVYVQQRWNYDKLSQKLVVGQRRLLPLGSRVYERLASSRSFEAELVSGVNDDATRNKGLDDEDAKSAPPRPFALVSHSDKSDHPSTTVAPPPPVPCHLLTARPPTVTHPPPTASPPPTAAEPRRRHGDLWCTCVLRPWVHGGGILDNEEDLKWASLEKLPTFDQLLKGLLKESLGATNDLVDVENLGFQERKNLIERLVRIADEDNEQFLLNLKGRIDRVGIVIPTIEVKFEHLNVDAEAYVGSRASPTFINYSVNMLEGFLNYLHILPSRKIHLSILHDVSGIIKPCRMTLLLGPPGSGKTTLLLALAGKLDSDLDFSGSVTYNGHGMNEFVLQRTAAYISQHDPHRGNDRERNSGFFGKMPGKLLAELSRREKAANIKPDPDVDIFMKASATEGQEASVVTDYILKVLGLEGCADTIVGDEMLRGISGGQRKRVTTGEMLVGPATALFMDEISTGLDSSTTFQIVKSLGQFVHILKGTALISLLQPAPETYELFDDIILLSNGQIVYQGPREQVLAFFESMGFKCPERKVVADFLQEVTSKKDQKQYWARKDVPYSFVTVSRFAEAFQSFHVGQRLGDELEVPFDRTKNHPAALVTRKYGVCKKELLKACTSRELLLMKRNSFVYIFKLMHIAVMAFITMTVFLRTEMHRNSKTDGVIYTGALFFTVIMVMFNGMLEIPMTIAKLPVFHKQRDLLLYPPWTYALPTWILKIPITCVEVALWVVLTYYVIGYDPNIGRLFRQYLVLVLVNQVASALFRFIGAAGRNMIVANMVGSFALLMLFAFGGFILSREDVKKWWIWAYWMSPLMYGQNAILVNEFLGDSWRHVLQNETEPLGVVVLKNRGFFPDAYIFVLDRSWGIAWIHTLQALMYYTLQICAAIGKPQAVIPEESRSKANDDHVNGSVGGTQSKERGDQIRRQSISSGSSSMRTIAIVDANHSRKKGMILPSEQHSITFDDITYSVDMPQEMKDQVAVLKGVSGAFRPGVLTALMGVSGAGKTTLMDVLAGRKTGGYVEGNITISGHPKKQETYAWISGYREQTDIHSPHVTVFESLLYSAWLRMPPEVNSETRKMFIEEVMELVELTPLSEALVGLPGVNGLSTEQRKRLMIAVELVANPSIIFMDEPTSGFDARAAAIVMRTVRNTVDTGRTVVCIIHQPSIDIFEAFDVLFLMKRGGQEIYVGPLGRHSCHLIKYFEGIEGVSKIKDGYNPATWMLEITAPVQELVLGVDFAKVYKKFLHPTYSLPMETTLVLLAESAIYCSTIYLHNLHSTDVWSKQQDLFNAMGSMYTAILFLGVQNASSVQPVVAVERTVFYRERTAGMYSAMPYAFAQVIIELPYVFAQSAVYGVIVYAMIGFEWTFAKFLWQWYSFFMYFTLLYFTFYGMMTVAMTPNGDIAVIISLAFYALWNLFSGFLVPRTRLPVWWRWYYWTCPVSWTLYGLVASQFGDVQDLLDTNETVEHFLRNYFGFKHEFVGVVATVVVGFAVFFALISAFSIKAFNFQQR</sequence>
<feature type="compositionally biased region" description="Basic and acidic residues" evidence="15">
    <location>
        <begin position="1890"/>
        <end position="1901"/>
    </location>
</feature>
<name>A0A834GIK2_RHOSS</name>
<evidence type="ECO:0000256" key="10">
    <source>
        <dbReference type="ARBA" id="ARBA00022741"/>
    </source>
</evidence>
<dbReference type="InterPro" id="IPR003593">
    <property type="entry name" value="AAA+_ATPase"/>
</dbReference>
<evidence type="ECO:0000256" key="16">
    <source>
        <dbReference type="SAM" id="Phobius"/>
    </source>
</evidence>
<feature type="transmembrane region" description="Helical" evidence="16">
    <location>
        <begin position="1625"/>
        <end position="1646"/>
    </location>
</feature>
<evidence type="ECO:0000256" key="8">
    <source>
        <dbReference type="ARBA" id="ARBA00022692"/>
    </source>
</evidence>
<evidence type="ECO:0000256" key="7">
    <source>
        <dbReference type="ARBA" id="ARBA00022679"/>
    </source>
</evidence>
<dbReference type="GO" id="GO:0009914">
    <property type="term" value="P:hormone transport"/>
    <property type="evidence" value="ECO:0007669"/>
    <property type="project" value="UniProtKB-ARBA"/>
</dbReference>
<dbReference type="Gene3D" id="3.40.50.300">
    <property type="entry name" value="P-loop containing nucleotide triphosphate hydrolases"/>
    <property type="match status" value="2"/>
</dbReference>
<keyword evidence="6" id="KW-0813">Transport</keyword>
<dbReference type="InterPro" id="IPR003439">
    <property type="entry name" value="ABC_transporter-like_ATP-bd"/>
</dbReference>
<comment type="caution">
    <text evidence="19">The sequence shown here is derived from an EMBL/GenBank/DDBJ whole genome shotgun (WGS) entry which is preliminary data.</text>
</comment>
<feature type="transmembrane region" description="Helical" evidence="16">
    <location>
        <begin position="1658"/>
        <end position="1678"/>
    </location>
</feature>
<dbReference type="SUPFAM" id="SSF52540">
    <property type="entry name" value="P-loop containing nucleoside triphosphate hydrolases"/>
    <property type="match status" value="2"/>
</dbReference>
<dbReference type="CDD" id="cd03232">
    <property type="entry name" value="ABCG_PDR_domain2"/>
    <property type="match status" value="1"/>
</dbReference>
<feature type="compositionally biased region" description="Pro residues" evidence="15">
    <location>
        <begin position="1106"/>
        <end position="1119"/>
    </location>
</feature>
<keyword evidence="20" id="KW-1185">Reference proteome</keyword>
<evidence type="ECO:0000256" key="15">
    <source>
        <dbReference type="SAM" id="MobiDB-lite"/>
    </source>
</evidence>
<feature type="transmembrane region" description="Helical" evidence="16">
    <location>
        <begin position="735"/>
        <end position="756"/>
    </location>
</feature>
<dbReference type="InterPro" id="IPR027417">
    <property type="entry name" value="P-loop_NTPase"/>
</dbReference>
<feature type="region of interest" description="Disordered" evidence="15">
    <location>
        <begin position="1051"/>
        <end position="1123"/>
    </location>
</feature>
<dbReference type="GO" id="GO:0005524">
    <property type="term" value="F:ATP binding"/>
    <property type="evidence" value="ECO:0007669"/>
    <property type="project" value="UniProtKB-KW"/>
</dbReference>
<dbReference type="GO" id="GO:0016020">
    <property type="term" value="C:membrane"/>
    <property type="evidence" value="ECO:0007669"/>
    <property type="project" value="InterPro"/>
</dbReference>
<reference evidence="19" key="1">
    <citation type="submission" date="2019-11" db="EMBL/GenBank/DDBJ databases">
        <authorList>
            <person name="Liu Y."/>
            <person name="Hou J."/>
            <person name="Li T.-Q."/>
            <person name="Guan C.-H."/>
            <person name="Wu X."/>
            <person name="Wu H.-Z."/>
            <person name="Ling F."/>
            <person name="Zhang R."/>
            <person name="Shi X.-G."/>
            <person name="Ren J.-P."/>
            <person name="Chen E.-F."/>
            <person name="Sun J.-M."/>
        </authorList>
    </citation>
    <scope>NUCLEOTIDE SEQUENCE</scope>
    <source>
        <strain evidence="19">Adult_tree_wgs_1</strain>
        <tissue evidence="19">Leaves</tissue>
    </source>
</reference>
<dbReference type="InterPro" id="IPR013525">
    <property type="entry name" value="ABC2_TM"/>
</dbReference>
<keyword evidence="7" id="KW-0808">Transferase</keyword>
<evidence type="ECO:0000256" key="1">
    <source>
        <dbReference type="ARBA" id="ARBA00000900"/>
    </source>
</evidence>
<feature type="region of interest" description="Disordered" evidence="15">
    <location>
        <begin position="1890"/>
        <end position="1927"/>
    </location>
</feature>
<keyword evidence="10" id="KW-0547">Nucleotide-binding</keyword>
<evidence type="ECO:0000256" key="5">
    <source>
        <dbReference type="ARBA" id="ARBA00012483"/>
    </source>
</evidence>
<feature type="transmembrane region" description="Helical" evidence="16">
    <location>
        <begin position="768"/>
        <end position="790"/>
    </location>
</feature>
<dbReference type="SMART" id="SM00382">
    <property type="entry name" value="AAA"/>
    <property type="match status" value="2"/>
</dbReference>
<dbReference type="Pfam" id="PF11145">
    <property type="entry name" value="DUF2921"/>
    <property type="match status" value="1"/>
</dbReference>
<evidence type="ECO:0000256" key="11">
    <source>
        <dbReference type="ARBA" id="ARBA00022786"/>
    </source>
</evidence>
<evidence type="ECO:0000256" key="6">
    <source>
        <dbReference type="ARBA" id="ARBA00022448"/>
    </source>
</evidence>
<dbReference type="PANTHER" id="PTHR48040">
    <property type="entry name" value="PLEIOTROPIC DRUG RESISTANCE PROTEIN 1-LIKE ISOFORM X1"/>
    <property type="match status" value="1"/>
</dbReference>
<feature type="transmembrane region" description="Helical" evidence="16">
    <location>
        <begin position="2427"/>
        <end position="2446"/>
    </location>
</feature>
<dbReference type="GO" id="GO:0012505">
    <property type="term" value="C:endomembrane system"/>
    <property type="evidence" value="ECO:0007669"/>
    <property type="project" value="UniProtKB-SubCell"/>
</dbReference>
<keyword evidence="13 16" id="KW-1133">Transmembrane helix</keyword>
<feature type="domain" description="ABC transporter" evidence="18">
    <location>
        <begin position="1262"/>
        <end position="1529"/>
    </location>
</feature>
<evidence type="ECO:0000256" key="4">
    <source>
        <dbReference type="ARBA" id="ARBA00006012"/>
    </source>
</evidence>
<dbReference type="Pfam" id="PF19055">
    <property type="entry name" value="ABC2_membrane_7"/>
    <property type="match status" value="1"/>
</dbReference>
<feature type="transmembrane region" description="Helical" evidence="16">
    <location>
        <begin position="2345"/>
        <end position="2366"/>
    </location>
</feature>
<feature type="chain" id="PRO_5032469025" description="RING-type E3 ubiquitin transferase" evidence="17">
    <location>
        <begin position="28"/>
        <end position="2504"/>
    </location>
</feature>
<dbReference type="Pfam" id="PF01061">
    <property type="entry name" value="ABC2_membrane"/>
    <property type="match status" value="2"/>
</dbReference>
<feature type="transmembrane region" description="Helical" evidence="16">
    <location>
        <begin position="1709"/>
        <end position="1731"/>
    </location>
</feature>
<dbReference type="GO" id="GO:0140359">
    <property type="term" value="F:ABC-type transporter activity"/>
    <property type="evidence" value="ECO:0007669"/>
    <property type="project" value="InterPro"/>
</dbReference>
<feature type="signal peptide" evidence="17">
    <location>
        <begin position="1"/>
        <end position="27"/>
    </location>
</feature>
<dbReference type="InterPro" id="IPR043926">
    <property type="entry name" value="ABCG_dom"/>
</dbReference>
<evidence type="ECO:0000256" key="3">
    <source>
        <dbReference type="ARBA" id="ARBA00004906"/>
    </source>
</evidence>